<feature type="signal peptide" evidence="13">
    <location>
        <begin position="1"/>
        <end position="23"/>
    </location>
</feature>
<feature type="domain" description="TonB-dependent receptor-like beta-barrel" evidence="14">
    <location>
        <begin position="237"/>
        <end position="741"/>
    </location>
</feature>
<evidence type="ECO:0000256" key="5">
    <source>
        <dbReference type="ARBA" id="ARBA00022692"/>
    </source>
</evidence>
<evidence type="ECO:0000256" key="10">
    <source>
        <dbReference type="ARBA" id="ARBA00023237"/>
    </source>
</evidence>
<keyword evidence="10 11" id="KW-0998">Cell outer membrane</keyword>
<name>A0A239DH08_9SPHN</name>
<dbReference type="InterPro" id="IPR000531">
    <property type="entry name" value="Beta-barrel_TonB"/>
</dbReference>
<evidence type="ECO:0000256" key="3">
    <source>
        <dbReference type="ARBA" id="ARBA00022452"/>
    </source>
</evidence>
<keyword evidence="4" id="KW-0410">Iron transport</keyword>
<accession>A0A239DH08</accession>
<evidence type="ECO:0000256" key="7">
    <source>
        <dbReference type="ARBA" id="ARBA00023065"/>
    </source>
</evidence>
<dbReference type="Proteomes" id="UP000198281">
    <property type="component" value="Unassembled WGS sequence"/>
</dbReference>
<evidence type="ECO:0000256" key="6">
    <source>
        <dbReference type="ARBA" id="ARBA00023004"/>
    </source>
</evidence>
<feature type="chain" id="PRO_5011969335" evidence="13">
    <location>
        <begin position="24"/>
        <end position="788"/>
    </location>
</feature>
<dbReference type="PROSITE" id="PS52016">
    <property type="entry name" value="TONB_DEPENDENT_REC_3"/>
    <property type="match status" value="1"/>
</dbReference>
<keyword evidence="17" id="KW-1185">Reference proteome</keyword>
<evidence type="ECO:0000259" key="15">
    <source>
        <dbReference type="Pfam" id="PF07715"/>
    </source>
</evidence>
<keyword evidence="2 11" id="KW-0813">Transport</keyword>
<evidence type="ECO:0000256" key="2">
    <source>
        <dbReference type="ARBA" id="ARBA00022448"/>
    </source>
</evidence>
<dbReference type="PANTHER" id="PTHR32552">
    <property type="entry name" value="FERRICHROME IRON RECEPTOR-RELATED"/>
    <property type="match status" value="1"/>
</dbReference>
<evidence type="ECO:0000256" key="12">
    <source>
        <dbReference type="RuleBase" id="RU003357"/>
    </source>
</evidence>
<proteinExistence type="inferred from homology"/>
<keyword evidence="6" id="KW-0408">Iron</keyword>
<evidence type="ECO:0000256" key="4">
    <source>
        <dbReference type="ARBA" id="ARBA00022496"/>
    </source>
</evidence>
<sequence>MRFRTQSVLFAALSAGVSMVPMAAAAQSASSPPTAGELDEIVVTATREARALQDVPMSINVVTGKQIEQLNLFDAKDIQRLAPSLELTNSDGRSNAATLRGITFTPDQGTSPAVDIYLNDIPIDAQTAFTAIYDLEQIEVLRGPQGSLRGRTSPAGAITFRTRRPDLDEVNGYAQATATDDAAYNVQGGVSIPLIPGQLAVRVAALVDGNRLNQLYNVNRDEKSRSRTESARISLSWQPGETFNTTLTYQYLHADNRQQQQVFGPGNAPAQFDPTLSGPPADVDDYLSVAEGIRRYQNESHFVNLAFDWDLGPATLYFTGAHQYTVLKQMGDMDSANQVPNYVNIQSVRTPYNVDTAELRLASNGNSFWNWSIGTFYSKQTGDVTVTQQSDQFFGNFPTSMGLFLPITANTLVPVNNRTWSIAASSSFQFTDALRLEVAARYGNLKNIQKGILNLSSPAFPSPPPTDLIPPELAKTVNHPLTGGATLTYEFSDDVTAYAAYGRSFRAGTAGVSVPANISNDLIKTGSEKSDAFEIGVKTAFLDRRLTFNISAFYQKFDGYIARFPGINYDFGTRDAFGVPSGPPDGIVDGAFDFNYNGDATVKGVEATLAGRPVDAWDFSVSASYIKARYDDALLPCNDFNGDGAPDSNGAPAITGGGNISYCASDDRLADTPDFSLTANSELRFGTGDLQPFVRALFTYRPGVFSERAAFDYQSRELLNLYTGLRGPDARWEVTVFAKNLLNQKRITSISQGNALQPTLSGTPYDSGYRLINATNPREFGVTTSFKF</sequence>
<protein>
    <submittedName>
        <fullName evidence="16">Iron complex outermembrane recepter protein</fullName>
    </submittedName>
</protein>
<keyword evidence="9 11" id="KW-0472">Membrane</keyword>
<evidence type="ECO:0000256" key="13">
    <source>
        <dbReference type="SAM" id="SignalP"/>
    </source>
</evidence>
<evidence type="ECO:0000259" key="14">
    <source>
        <dbReference type="Pfam" id="PF00593"/>
    </source>
</evidence>
<evidence type="ECO:0000256" key="11">
    <source>
        <dbReference type="PROSITE-ProRule" id="PRU01360"/>
    </source>
</evidence>
<dbReference type="PANTHER" id="PTHR32552:SF81">
    <property type="entry name" value="TONB-DEPENDENT OUTER MEMBRANE RECEPTOR"/>
    <property type="match status" value="1"/>
</dbReference>
<evidence type="ECO:0000256" key="8">
    <source>
        <dbReference type="ARBA" id="ARBA00023077"/>
    </source>
</evidence>
<dbReference type="Pfam" id="PF07715">
    <property type="entry name" value="Plug"/>
    <property type="match status" value="1"/>
</dbReference>
<keyword evidence="3 11" id="KW-1134">Transmembrane beta strand</keyword>
<keyword evidence="8 12" id="KW-0798">TonB box</keyword>
<dbReference type="Pfam" id="PF00593">
    <property type="entry name" value="TonB_dep_Rec_b-barrel"/>
    <property type="match status" value="1"/>
</dbReference>
<dbReference type="RefSeq" id="WP_089218611.1">
    <property type="nucleotide sequence ID" value="NZ_FZOS01000004.1"/>
</dbReference>
<dbReference type="EMBL" id="FZOS01000004">
    <property type="protein sequence ID" value="SNS31064.1"/>
    <property type="molecule type" value="Genomic_DNA"/>
</dbReference>
<evidence type="ECO:0000313" key="17">
    <source>
        <dbReference type="Proteomes" id="UP000198281"/>
    </source>
</evidence>
<keyword evidence="7" id="KW-0406">Ion transport</keyword>
<dbReference type="InterPro" id="IPR036942">
    <property type="entry name" value="Beta-barrel_TonB_sf"/>
</dbReference>
<dbReference type="OrthoDB" id="7176070at2"/>
<dbReference type="GO" id="GO:0009279">
    <property type="term" value="C:cell outer membrane"/>
    <property type="evidence" value="ECO:0007669"/>
    <property type="project" value="UniProtKB-SubCell"/>
</dbReference>
<gene>
    <name evidence="16" type="ORF">SAMN06295912_10477</name>
</gene>
<organism evidence="16 17">
    <name type="scientific">Edaphosphingomonas laterariae</name>
    <dbReference type="NCBI Taxonomy" id="861865"/>
    <lineage>
        <taxon>Bacteria</taxon>
        <taxon>Pseudomonadati</taxon>
        <taxon>Pseudomonadota</taxon>
        <taxon>Alphaproteobacteria</taxon>
        <taxon>Sphingomonadales</taxon>
        <taxon>Rhizorhabdaceae</taxon>
        <taxon>Edaphosphingomonas</taxon>
    </lineage>
</organism>
<dbReference type="InterPro" id="IPR039426">
    <property type="entry name" value="TonB-dep_rcpt-like"/>
</dbReference>
<dbReference type="InterPro" id="IPR012910">
    <property type="entry name" value="Plug_dom"/>
</dbReference>
<dbReference type="GO" id="GO:0006826">
    <property type="term" value="P:iron ion transport"/>
    <property type="evidence" value="ECO:0007669"/>
    <property type="project" value="UniProtKB-KW"/>
</dbReference>
<keyword evidence="13" id="KW-0732">Signal</keyword>
<reference evidence="17" key="1">
    <citation type="submission" date="2017-06" db="EMBL/GenBank/DDBJ databases">
        <authorList>
            <person name="Varghese N."/>
            <person name="Submissions S."/>
        </authorList>
    </citation>
    <scope>NUCLEOTIDE SEQUENCE [LARGE SCALE GENOMIC DNA]</scope>
    <source>
        <strain evidence="17">LNB2</strain>
    </source>
</reference>
<dbReference type="SUPFAM" id="SSF56935">
    <property type="entry name" value="Porins"/>
    <property type="match status" value="1"/>
</dbReference>
<evidence type="ECO:0000256" key="9">
    <source>
        <dbReference type="ARBA" id="ARBA00023136"/>
    </source>
</evidence>
<feature type="domain" description="TonB-dependent receptor plug" evidence="15">
    <location>
        <begin position="52"/>
        <end position="157"/>
    </location>
</feature>
<evidence type="ECO:0000256" key="1">
    <source>
        <dbReference type="ARBA" id="ARBA00004571"/>
    </source>
</evidence>
<dbReference type="Gene3D" id="2.40.170.20">
    <property type="entry name" value="TonB-dependent receptor, beta-barrel domain"/>
    <property type="match status" value="1"/>
</dbReference>
<comment type="subcellular location">
    <subcellularLocation>
        <location evidence="1 11">Cell outer membrane</location>
        <topology evidence="1 11">Multi-pass membrane protein</topology>
    </subcellularLocation>
</comment>
<comment type="similarity">
    <text evidence="11 12">Belongs to the TonB-dependent receptor family.</text>
</comment>
<keyword evidence="5 11" id="KW-0812">Transmembrane</keyword>
<dbReference type="AlphaFoldDB" id="A0A239DH08"/>
<evidence type="ECO:0000313" key="16">
    <source>
        <dbReference type="EMBL" id="SNS31064.1"/>
    </source>
</evidence>